<gene>
    <name evidence="4" type="ORF">GRI38_13480</name>
</gene>
<comment type="caution">
    <text evidence="4">The sequence shown here is derived from an EMBL/GenBank/DDBJ whole genome shotgun (WGS) entry which is preliminary data.</text>
</comment>
<dbReference type="PROSITE" id="PS50005">
    <property type="entry name" value="TPR"/>
    <property type="match status" value="1"/>
</dbReference>
<accession>A0A844ZJ61</accession>
<sequence>MISIQLIKHGNRHVKWWAVPFLAACLLMAACSDSREEAAEYGALAQAHLQNGNIPAAREAIRQAVSARDDVVELQLLRGRIELAAESPEAAYGAYYAALALDPVNVEALQAVSQLGLTTGNLDQSLDATDRILTLDPNQPSALLVRGLHELVRRRYSDAIEYADRLAATGGMNENARILKARALFLDGKTKEALAQVALPGEAEAIEGGIAPSETIALTRLEIFREMRDEARLAAEFTRLKGMRQQDVGLRLDEANFYFRRGRPDEAADFLTNALSNDNVTETNAVEATRILDEYGADVLDAGQWRQIASRTSQDALPTLSRYLLTTEALDPARILINAIEGRAKPGLVARLQAIAGDNSAAARSAQAVLSADSTNCDALVAQSRVFLARNRAEDAVRLAQQASSECPQDIGAFFAAAEAYDAWERPASTRRILGQALTENPQNFTVAKTFADWLMANGEARPAVAVMRRYTRDSPSSQRGWSYYGTICTRANASCADEARARFASVSDRYGLDLSTGQLQPNGLFGRFVTR</sequence>
<name>A0A844ZJ61_9SPHN</name>
<dbReference type="SMART" id="SM00028">
    <property type="entry name" value="TPR"/>
    <property type="match status" value="6"/>
</dbReference>
<keyword evidence="5" id="KW-1185">Reference proteome</keyword>
<dbReference type="PANTHER" id="PTHR45586:SF1">
    <property type="entry name" value="LIPOPOLYSACCHARIDE ASSEMBLY PROTEIN B"/>
    <property type="match status" value="1"/>
</dbReference>
<evidence type="ECO:0000256" key="2">
    <source>
        <dbReference type="ARBA" id="ARBA00022803"/>
    </source>
</evidence>
<proteinExistence type="predicted"/>
<dbReference type="Proteomes" id="UP000433104">
    <property type="component" value="Unassembled WGS sequence"/>
</dbReference>
<dbReference type="Gene3D" id="1.25.40.10">
    <property type="entry name" value="Tetratricopeptide repeat domain"/>
    <property type="match status" value="2"/>
</dbReference>
<reference evidence="4 5" key="1">
    <citation type="submission" date="2019-12" db="EMBL/GenBank/DDBJ databases">
        <title>Genomic-based taxomic classification of the family Erythrobacteraceae.</title>
        <authorList>
            <person name="Xu L."/>
        </authorList>
    </citation>
    <scope>NUCLEOTIDE SEQUENCE [LARGE SCALE GENOMIC DNA]</scope>
    <source>
        <strain evidence="4 5">MCCC 1A09962</strain>
    </source>
</reference>
<protein>
    <submittedName>
        <fullName evidence="4">Tetratricopeptide repeat protein</fullName>
    </submittedName>
</protein>
<dbReference type="Pfam" id="PF13432">
    <property type="entry name" value="TPR_16"/>
    <property type="match status" value="2"/>
</dbReference>
<organism evidence="4 5">
    <name type="scientific">Parapontixanthobacter aurantiacus</name>
    <dbReference type="NCBI Taxonomy" id="1463599"/>
    <lineage>
        <taxon>Bacteria</taxon>
        <taxon>Pseudomonadati</taxon>
        <taxon>Pseudomonadota</taxon>
        <taxon>Alphaproteobacteria</taxon>
        <taxon>Sphingomonadales</taxon>
        <taxon>Erythrobacteraceae</taxon>
        <taxon>Parapontixanthobacter</taxon>
    </lineage>
</organism>
<evidence type="ECO:0000256" key="3">
    <source>
        <dbReference type="PROSITE-ProRule" id="PRU00339"/>
    </source>
</evidence>
<keyword evidence="2 3" id="KW-0802">TPR repeat</keyword>
<dbReference type="InterPro" id="IPR051012">
    <property type="entry name" value="CellSynth/LPSAsmb/PSIAsmb"/>
</dbReference>
<evidence type="ECO:0000313" key="4">
    <source>
        <dbReference type="EMBL" id="MXO87040.1"/>
    </source>
</evidence>
<evidence type="ECO:0000256" key="1">
    <source>
        <dbReference type="ARBA" id="ARBA00022737"/>
    </source>
</evidence>
<dbReference type="PANTHER" id="PTHR45586">
    <property type="entry name" value="TPR REPEAT-CONTAINING PROTEIN PA4667"/>
    <property type="match status" value="1"/>
</dbReference>
<feature type="repeat" description="TPR" evidence="3">
    <location>
        <begin position="106"/>
        <end position="139"/>
    </location>
</feature>
<dbReference type="InterPro" id="IPR019734">
    <property type="entry name" value="TPR_rpt"/>
</dbReference>
<keyword evidence="1" id="KW-0677">Repeat</keyword>
<dbReference type="AlphaFoldDB" id="A0A844ZJ61"/>
<evidence type="ECO:0000313" key="5">
    <source>
        <dbReference type="Proteomes" id="UP000433104"/>
    </source>
</evidence>
<dbReference type="EMBL" id="WTYW01000006">
    <property type="protein sequence ID" value="MXO87040.1"/>
    <property type="molecule type" value="Genomic_DNA"/>
</dbReference>
<dbReference type="InterPro" id="IPR011990">
    <property type="entry name" value="TPR-like_helical_dom_sf"/>
</dbReference>
<dbReference type="SUPFAM" id="SSF48452">
    <property type="entry name" value="TPR-like"/>
    <property type="match status" value="2"/>
</dbReference>